<dbReference type="InterPro" id="IPR000086">
    <property type="entry name" value="NUDIX_hydrolase_dom"/>
</dbReference>
<reference evidence="6 7" key="1">
    <citation type="submission" date="2018-08" db="EMBL/GenBank/DDBJ databases">
        <title>Diversity &amp; Physiological Properties of Lignin-Decomposing Actinobacteria from Soil.</title>
        <authorList>
            <person name="Roh S.G."/>
            <person name="Kim S.B."/>
        </authorList>
    </citation>
    <scope>NUCLEOTIDE SEQUENCE [LARGE SCALE GENOMIC DNA]</scope>
    <source>
        <strain evidence="6 7">MMS17-GH009</strain>
    </source>
</reference>
<dbReference type="GO" id="GO:0006754">
    <property type="term" value="P:ATP biosynthetic process"/>
    <property type="evidence" value="ECO:0007669"/>
    <property type="project" value="TreeGrafter"/>
</dbReference>
<accession>A0A372ZZP9</accession>
<dbReference type="PRINTS" id="PR00502">
    <property type="entry name" value="NUDIXFAMILY"/>
</dbReference>
<dbReference type="InterPro" id="IPR051325">
    <property type="entry name" value="Nudix_hydrolase_domain"/>
</dbReference>
<sequence>MGERPRTGRAAAGAGHGPVILAAGAVLWLPGRPKKSGRLGRPRIALVHRPKYDDWSLPKGKLEAGEGMAEAALREVREETGFHCLLGPELPTQHYRVQGRPKEVRYWAAVPSSGSFRPNREVDRLDWLPAGKARARLTHDQDRLLVDALLAVLGAEPVRAAGAGPVKERWK</sequence>
<dbReference type="AlphaFoldDB" id="A0A372ZZP9"/>
<dbReference type="Proteomes" id="UP000263377">
    <property type="component" value="Unassembled WGS sequence"/>
</dbReference>
<keyword evidence="2 3" id="KW-0378">Hydrolase</keyword>
<evidence type="ECO:0000256" key="2">
    <source>
        <dbReference type="ARBA" id="ARBA00022801"/>
    </source>
</evidence>
<dbReference type="SUPFAM" id="SSF55811">
    <property type="entry name" value="Nudix"/>
    <property type="match status" value="1"/>
</dbReference>
<organism evidence="6 7">
    <name type="scientific">Kitasatospora xanthocidica</name>
    <dbReference type="NCBI Taxonomy" id="83382"/>
    <lineage>
        <taxon>Bacteria</taxon>
        <taxon>Bacillati</taxon>
        <taxon>Actinomycetota</taxon>
        <taxon>Actinomycetes</taxon>
        <taxon>Kitasatosporales</taxon>
        <taxon>Streptomycetaceae</taxon>
        <taxon>Kitasatospora</taxon>
    </lineage>
</organism>
<evidence type="ECO:0000313" key="6">
    <source>
        <dbReference type="EMBL" id="RGD60827.1"/>
    </source>
</evidence>
<keyword evidence="4" id="KW-0472">Membrane</keyword>
<evidence type="ECO:0000256" key="1">
    <source>
        <dbReference type="ARBA" id="ARBA00005582"/>
    </source>
</evidence>
<dbReference type="PROSITE" id="PS51462">
    <property type="entry name" value="NUDIX"/>
    <property type="match status" value="1"/>
</dbReference>
<evidence type="ECO:0000256" key="4">
    <source>
        <dbReference type="SAM" id="Phobius"/>
    </source>
</evidence>
<evidence type="ECO:0000259" key="5">
    <source>
        <dbReference type="PROSITE" id="PS51462"/>
    </source>
</evidence>
<dbReference type="InterPro" id="IPR020084">
    <property type="entry name" value="NUDIX_hydrolase_CS"/>
</dbReference>
<dbReference type="Pfam" id="PF00293">
    <property type="entry name" value="NUDIX"/>
    <property type="match status" value="1"/>
</dbReference>
<feature type="transmembrane region" description="Helical" evidence="4">
    <location>
        <begin position="12"/>
        <end position="31"/>
    </location>
</feature>
<dbReference type="PANTHER" id="PTHR21340">
    <property type="entry name" value="DIADENOSINE 5,5-P1,P4-TETRAPHOSPHATE PYROPHOSPHOHYDROLASE MUTT"/>
    <property type="match status" value="1"/>
</dbReference>
<dbReference type="GO" id="GO:0004081">
    <property type="term" value="F:bis(5'-nucleosyl)-tetraphosphatase (asymmetrical) activity"/>
    <property type="evidence" value="ECO:0007669"/>
    <property type="project" value="TreeGrafter"/>
</dbReference>
<dbReference type="GO" id="GO:0006167">
    <property type="term" value="P:AMP biosynthetic process"/>
    <property type="evidence" value="ECO:0007669"/>
    <property type="project" value="TreeGrafter"/>
</dbReference>
<dbReference type="Gene3D" id="3.90.79.10">
    <property type="entry name" value="Nucleoside Triphosphate Pyrophosphohydrolase"/>
    <property type="match status" value="1"/>
</dbReference>
<evidence type="ECO:0000256" key="3">
    <source>
        <dbReference type="RuleBase" id="RU003476"/>
    </source>
</evidence>
<keyword evidence="4" id="KW-1133">Transmembrane helix</keyword>
<name>A0A372ZZP9_9ACTN</name>
<keyword evidence="7" id="KW-1185">Reference proteome</keyword>
<dbReference type="PANTHER" id="PTHR21340:SF0">
    <property type="entry name" value="BIS(5'-NUCLEOSYL)-TETRAPHOSPHATASE [ASYMMETRICAL]"/>
    <property type="match status" value="1"/>
</dbReference>
<dbReference type="CDD" id="cd03673">
    <property type="entry name" value="NUDIX_Ap6A_hydrolase"/>
    <property type="match status" value="1"/>
</dbReference>
<comment type="similarity">
    <text evidence="1 3">Belongs to the Nudix hydrolase family.</text>
</comment>
<keyword evidence="4" id="KW-0812">Transmembrane</keyword>
<dbReference type="RefSeq" id="WP_049655980.1">
    <property type="nucleotide sequence ID" value="NZ_QVIG01000001.1"/>
</dbReference>
<dbReference type="PROSITE" id="PS00893">
    <property type="entry name" value="NUDIX_BOX"/>
    <property type="match status" value="1"/>
</dbReference>
<protein>
    <submittedName>
        <fullName evidence="6">NUDIX hydrolase</fullName>
    </submittedName>
</protein>
<comment type="caution">
    <text evidence="6">The sequence shown here is derived from an EMBL/GenBank/DDBJ whole genome shotgun (WGS) entry which is preliminary data.</text>
</comment>
<dbReference type="EMBL" id="QVIG01000001">
    <property type="protein sequence ID" value="RGD60827.1"/>
    <property type="molecule type" value="Genomic_DNA"/>
</dbReference>
<feature type="domain" description="Nudix hydrolase" evidence="5">
    <location>
        <begin position="18"/>
        <end position="151"/>
    </location>
</feature>
<evidence type="ECO:0000313" key="7">
    <source>
        <dbReference type="Proteomes" id="UP000263377"/>
    </source>
</evidence>
<gene>
    <name evidence="6" type="ORF">DR950_26390</name>
</gene>
<dbReference type="InterPro" id="IPR020476">
    <property type="entry name" value="Nudix_hydrolase"/>
</dbReference>
<dbReference type="InterPro" id="IPR015797">
    <property type="entry name" value="NUDIX_hydrolase-like_dom_sf"/>
</dbReference>
<proteinExistence type="inferred from homology"/>